<evidence type="ECO:0000256" key="1">
    <source>
        <dbReference type="SAM" id="SignalP"/>
    </source>
</evidence>
<accession>A0A135WKM6</accession>
<reference evidence="4 6" key="4">
    <citation type="submission" date="2024-12" db="EMBL/GenBank/DDBJ databases">
        <title>Draft genome sequence of Chryseobacterium kwangjuense AG447.</title>
        <authorList>
            <person name="Cheptsov V.S."/>
            <person name="Belov A."/>
            <person name="Zavarzina A.G."/>
        </authorList>
    </citation>
    <scope>NUCLEOTIDE SEQUENCE [LARGE SCALE GENOMIC DNA]</scope>
    <source>
        <strain evidence="4 6">AG447</strain>
    </source>
</reference>
<dbReference type="RefSeq" id="WP_062649268.1">
    <property type="nucleotide sequence ID" value="NZ_JBJXVJ010000001.1"/>
</dbReference>
<name>A0A135WKM6_9FLAO</name>
<feature type="domain" description="Outer membrane protein beta-barrel" evidence="2">
    <location>
        <begin position="17"/>
        <end position="196"/>
    </location>
</feature>
<reference evidence="5" key="1">
    <citation type="submission" date="2015-12" db="EMBL/GenBank/DDBJ databases">
        <title>Genome sequence of a biocontrol rhizobacterium Chryseobacterium kwangjuense strain KJ1R5 isolated from pepper (Capsicum annuum L.).</title>
        <authorList>
            <person name="Jeong J.-J."/>
            <person name="Park H."/>
            <person name="Mannaa M."/>
            <person name="Sang M.K."/>
            <person name="Choi I.-G."/>
            <person name="Kim K.D."/>
        </authorList>
    </citation>
    <scope>NUCLEOTIDE SEQUENCE [LARGE SCALE GENOMIC DNA]</scope>
    <source>
        <strain evidence="5">KJ1R5</strain>
    </source>
</reference>
<feature type="signal peptide" evidence="1">
    <location>
        <begin position="1"/>
        <end position="18"/>
    </location>
</feature>
<dbReference type="Pfam" id="PF13568">
    <property type="entry name" value="OMP_b-brl_2"/>
    <property type="match status" value="1"/>
</dbReference>
<gene>
    <name evidence="4" type="ORF">ACKW6Q_05295</name>
    <name evidence="3" type="ORF">AU378_06725</name>
</gene>
<sequence>MKKLLLTAAVTLSTLSFAQIDFKSTRFGVTAGGNYSRVRNAHNPSGPRFAFQGGVLALIPVGKANQFYIQPEVLYYGAGETGKDKDAKSKSGYDAVYANNYLSVPVYFKGYFSEAESEFFGMIGPRFNFLMSQNVKNAPADRPYYDPDYVITGSQYPAGVSGKAASFNFALGLGIGYSYKRQLELALKYDLGLSDTYPDLAKDKGGTDKGKSEQVISLSLSYIFK</sequence>
<dbReference type="EMBL" id="JBJXVJ010000001">
    <property type="protein sequence ID" value="MFN1216385.1"/>
    <property type="molecule type" value="Genomic_DNA"/>
</dbReference>
<dbReference type="OrthoDB" id="947434at2"/>
<evidence type="ECO:0000313" key="6">
    <source>
        <dbReference type="Proteomes" id="UP001634154"/>
    </source>
</evidence>
<keyword evidence="1" id="KW-0732">Signal</keyword>
<keyword evidence="6" id="KW-1185">Reference proteome</keyword>
<comment type="caution">
    <text evidence="3">The sequence shown here is derived from an EMBL/GenBank/DDBJ whole genome shotgun (WGS) entry which is preliminary data.</text>
</comment>
<reference evidence="3 5" key="3">
    <citation type="journal article" date="2016" name="Genome Announc.">
        <title>Draft Genome Sequence of a Biocontrol Rhizobacterium, Chryseobacterium kwangjuense Strain KJ1R5, Isolated from Pepper (Capsicum annuum).</title>
        <authorList>
            <person name="Jeong J.J."/>
            <person name="Park H."/>
            <person name="Park B.H."/>
            <person name="Mannaa M."/>
            <person name="Sang M.K."/>
            <person name="Choi I.G."/>
            <person name="Kim K.D."/>
        </authorList>
    </citation>
    <scope>NUCLEOTIDE SEQUENCE [LARGE SCALE GENOMIC DNA]</scope>
    <source>
        <strain evidence="3 5">KJ1R5</strain>
    </source>
</reference>
<dbReference type="AlphaFoldDB" id="A0A135WKM6"/>
<dbReference type="InterPro" id="IPR025665">
    <property type="entry name" value="Beta-barrel_OMP_2"/>
</dbReference>
<proteinExistence type="predicted"/>
<protein>
    <submittedName>
        <fullName evidence="4">Porin family protein</fullName>
    </submittedName>
</protein>
<feature type="chain" id="PRO_5007468112" evidence="1">
    <location>
        <begin position="19"/>
        <end position="225"/>
    </location>
</feature>
<evidence type="ECO:0000313" key="4">
    <source>
        <dbReference type="EMBL" id="MFN1216385.1"/>
    </source>
</evidence>
<organism evidence="3 5">
    <name type="scientific">Chryseobacterium kwangjuense</name>
    <dbReference type="NCBI Taxonomy" id="267125"/>
    <lineage>
        <taxon>Bacteria</taxon>
        <taxon>Pseudomonadati</taxon>
        <taxon>Bacteroidota</taxon>
        <taxon>Flavobacteriia</taxon>
        <taxon>Flavobacteriales</taxon>
        <taxon>Weeksellaceae</taxon>
        <taxon>Chryseobacterium group</taxon>
        <taxon>Chryseobacterium</taxon>
    </lineage>
</organism>
<dbReference type="EMBL" id="LPUR01000001">
    <property type="protein sequence ID" value="KXH85435.1"/>
    <property type="molecule type" value="Genomic_DNA"/>
</dbReference>
<dbReference type="Proteomes" id="UP000070513">
    <property type="component" value="Unassembled WGS sequence"/>
</dbReference>
<evidence type="ECO:0000259" key="2">
    <source>
        <dbReference type="Pfam" id="PF13568"/>
    </source>
</evidence>
<reference evidence="3" key="2">
    <citation type="submission" date="2015-12" db="EMBL/GenBank/DDBJ databases">
        <authorList>
            <person name="Shamseldin A."/>
            <person name="Moawad H."/>
            <person name="Abd El-Rahim W.M."/>
            <person name="Sadowsky M.J."/>
        </authorList>
    </citation>
    <scope>NUCLEOTIDE SEQUENCE</scope>
    <source>
        <strain evidence="3">KJ1R5</strain>
    </source>
</reference>
<evidence type="ECO:0000313" key="5">
    <source>
        <dbReference type="Proteomes" id="UP000070513"/>
    </source>
</evidence>
<evidence type="ECO:0000313" key="3">
    <source>
        <dbReference type="EMBL" id="KXH85435.1"/>
    </source>
</evidence>
<dbReference type="Proteomes" id="UP001634154">
    <property type="component" value="Unassembled WGS sequence"/>
</dbReference>